<reference evidence="5 7" key="3">
    <citation type="submission" date="2020-04" db="EMBL/GenBank/DDBJ databases">
        <authorList>
            <person name="Hogendoorn C."/>
        </authorList>
    </citation>
    <scope>NUCLEOTIDE SEQUENCE [LARGE SCALE GENOMIC DNA]</scope>
    <source>
        <strain evidence="5">COOX1</strain>
    </source>
</reference>
<evidence type="ECO:0000256" key="3">
    <source>
        <dbReference type="SAM" id="MobiDB-lite"/>
    </source>
</evidence>
<dbReference type="SUPFAM" id="SSF50104">
    <property type="entry name" value="Translation proteins SH3-like domain"/>
    <property type="match status" value="1"/>
</dbReference>
<dbReference type="Proteomes" id="UP000502196">
    <property type="component" value="Chromosome"/>
</dbReference>
<evidence type="ECO:0000313" key="4">
    <source>
        <dbReference type="EMBL" id="ATY86340.1"/>
    </source>
</evidence>
<dbReference type="InterPro" id="IPR008991">
    <property type="entry name" value="Translation_prot_SH3-like_sf"/>
</dbReference>
<proteinExistence type="predicted"/>
<gene>
    <name evidence="5" type="ORF">COOX1_0186</name>
    <name evidence="4" type="ORF">CVV65_00900</name>
</gene>
<dbReference type="KEGG" id="kyr:CVV65_00900"/>
<evidence type="ECO:0000256" key="1">
    <source>
        <dbReference type="ARBA" id="ARBA00022980"/>
    </source>
</evidence>
<accession>A0A2K8ND13</accession>
<organism evidence="4 6">
    <name type="scientific">Kyrpidia spormannii</name>
    <dbReference type="NCBI Taxonomy" id="2055160"/>
    <lineage>
        <taxon>Bacteria</taxon>
        <taxon>Bacillati</taxon>
        <taxon>Bacillota</taxon>
        <taxon>Bacilli</taxon>
        <taxon>Bacillales</taxon>
        <taxon>Alicyclobacillaceae</taxon>
        <taxon>Kyrpidia</taxon>
    </lineage>
</organism>
<name>A0A2K8ND13_9BACL</name>
<dbReference type="Gene3D" id="2.30.30.30">
    <property type="match status" value="1"/>
</dbReference>
<keyword evidence="1" id="KW-0689">Ribosomal protein</keyword>
<dbReference type="AlphaFoldDB" id="A0A2K8ND13"/>
<protein>
    <recommendedName>
        <fullName evidence="8">RNA-binding protein</fullName>
    </recommendedName>
</protein>
<evidence type="ECO:0000313" key="5">
    <source>
        <dbReference type="EMBL" id="CAB3389994.1"/>
    </source>
</evidence>
<dbReference type="OrthoDB" id="5244at2"/>
<dbReference type="GO" id="GO:0005840">
    <property type="term" value="C:ribosome"/>
    <property type="evidence" value="ECO:0007669"/>
    <property type="project" value="UniProtKB-KW"/>
</dbReference>
<evidence type="ECO:0000313" key="6">
    <source>
        <dbReference type="Proteomes" id="UP000231932"/>
    </source>
</evidence>
<dbReference type="EMBL" id="CP024955">
    <property type="protein sequence ID" value="ATY86340.1"/>
    <property type="molecule type" value="Genomic_DNA"/>
</dbReference>
<feature type="region of interest" description="Disordered" evidence="3">
    <location>
        <begin position="89"/>
        <end position="110"/>
    </location>
</feature>
<dbReference type="GO" id="GO:1990904">
    <property type="term" value="C:ribonucleoprotein complex"/>
    <property type="evidence" value="ECO:0007669"/>
    <property type="project" value="UniProtKB-KW"/>
</dbReference>
<dbReference type="RefSeq" id="WP_100669079.1">
    <property type="nucleotide sequence ID" value="NZ_CP024955.1"/>
</dbReference>
<reference evidence="6" key="1">
    <citation type="submission" date="2017-11" db="EMBL/GenBank/DDBJ databases">
        <title>Complete Genome Sequence of Kyrpidia sp. Strain EA-1, a thermophilic, hydrogen-oxidizing Bacterium, isolated from the Azores.</title>
        <authorList>
            <person name="Reiner J.E."/>
            <person name="Lapp C.J."/>
            <person name="Bunk B."/>
            <person name="Gescher J."/>
        </authorList>
    </citation>
    <scope>NUCLEOTIDE SEQUENCE [LARGE SCALE GENOMIC DNA]</scope>
    <source>
        <strain evidence="6">EA-1</strain>
    </source>
</reference>
<dbReference type="InterPro" id="IPR014722">
    <property type="entry name" value="Rib_uL2_dom2"/>
</dbReference>
<evidence type="ECO:0008006" key="8">
    <source>
        <dbReference type="Google" id="ProtNLM"/>
    </source>
</evidence>
<reference evidence="4" key="2">
    <citation type="journal article" date="2018" name="Genome Announc.">
        <title>Complete Genome Sequence of Kyrpidia sp. Strain EA-1, a Thermophilic Knallgas Bacterium, Isolated from the Azores.</title>
        <authorList>
            <person name="Reiner J.E."/>
            <person name="Lapp C.J."/>
            <person name="Bunk B."/>
            <person name="Sproer C."/>
            <person name="Overmann J."/>
            <person name="Gescher J."/>
        </authorList>
    </citation>
    <scope>NUCLEOTIDE SEQUENCE</scope>
    <source>
        <strain evidence="4">EA-1</strain>
    </source>
</reference>
<dbReference type="InterPro" id="IPR041985">
    <property type="entry name" value="Ribosomal_eL14_KOW"/>
</dbReference>
<dbReference type="Proteomes" id="UP000231932">
    <property type="component" value="Chromosome"/>
</dbReference>
<evidence type="ECO:0000256" key="2">
    <source>
        <dbReference type="ARBA" id="ARBA00023274"/>
    </source>
</evidence>
<keyword evidence="6" id="KW-1185">Reference proteome</keyword>
<dbReference type="CDD" id="cd06088">
    <property type="entry name" value="KOW_RPL14"/>
    <property type="match status" value="1"/>
</dbReference>
<sequence>MARVHPTPEIGEIVEVRQGREAGRYMVVIDRSEDRWVWLADGEGRTVERPKKKNVLHVRPTGKRAGKVLERLHTMGKVTDADLRYSLRTFHQEQSKDAREDGGDAERGVD</sequence>
<evidence type="ECO:0000313" key="7">
    <source>
        <dbReference type="Proteomes" id="UP000502196"/>
    </source>
</evidence>
<dbReference type="EMBL" id="LR792683">
    <property type="protein sequence ID" value="CAB3389994.1"/>
    <property type="molecule type" value="Genomic_DNA"/>
</dbReference>
<keyword evidence="2" id="KW-0687">Ribonucleoprotein</keyword>